<dbReference type="InterPro" id="IPR035897">
    <property type="entry name" value="Toll_tir_struct_dom_sf"/>
</dbReference>
<evidence type="ECO:0000259" key="1">
    <source>
        <dbReference type="PROSITE" id="PS50104"/>
    </source>
</evidence>
<dbReference type="Proteomes" id="UP000180133">
    <property type="component" value="Unassembled WGS sequence"/>
</dbReference>
<proteinExistence type="predicted"/>
<organism evidence="2 3">
    <name type="scientific">Vibrio rotiferianus</name>
    <dbReference type="NCBI Taxonomy" id="190895"/>
    <lineage>
        <taxon>Bacteria</taxon>
        <taxon>Pseudomonadati</taxon>
        <taxon>Pseudomonadota</taxon>
        <taxon>Gammaproteobacteria</taxon>
        <taxon>Vibrionales</taxon>
        <taxon>Vibrionaceae</taxon>
        <taxon>Vibrio</taxon>
    </lineage>
</organism>
<dbReference type="EMBL" id="MKFT01000033">
    <property type="protein sequence ID" value="OHY90373.1"/>
    <property type="molecule type" value="Genomic_DNA"/>
</dbReference>
<protein>
    <recommendedName>
        <fullName evidence="1">TIR domain-containing protein</fullName>
    </recommendedName>
</protein>
<gene>
    <name evidence="2" type="ORF">BI375_23205</name>
</gene>
<accession>A0ABX3D565</accession>
<dbReference type="Pfam" id="PF13676">
    <property type="entry name" value="TIR_2"/>
    <property type="match status" value="1"/>
</dbReference>
<name>A0ABX3D565_9VIBR</name>
<sequence length="285" mass="31961">MSDISKNAIAYLQKKFSAGAVLNNANSFNDVDGNELLKFWPMIGQNFKSGVKQRAIAIGNVDNEDYLSLIAQDLDSIFSELDSSLYVKVSNDQKPTGHEIDTVQMTFAPRVLIYTSKLCIPVANVINIFNSVSTLVEIVDESEMHKTLFISYGGPDEDCVIEINKKIKSKGVKTWFFPEDSLPGDKLHRMMHEGVNSHDRVLLVCSENSLTRPGVLNEIERVLEREAKEGGSEILIPITLDDYVYGEWAPQRSDIADQIRSRVITKFTSDNEDESIEKLVKVLVN</sequence>
<keyword evidence="3" id="KW-1185">Reference proteome</keyword>
<dbReference type="RefSeq" id="WP_071236590.1">
    <property type="nucleotide sequence ID" value="NZ_KV861344.1"/>
</dbReference>
<reference evidence="2 3" key="1">
    <citation type="submission" date="2016-09" db="EMBL/GenBank/DDBJ databases">
        <title>Isolation, identification and antibiotic sensitivity analysis of bacterial pathogen from juvenile Hippocampus erectus with tail-rotted disease.</title>
        <authorList>
            <person name="Yang Q."/>
        </authorList>
    </citation>
    <scope>NUCLEOTIDE SEQUENCE [LARGE SCALE GENOMIC DNA]</scope>
    <source>
        <strain evidence="2 3">HM-10</strain>
    </source>
</reference>
<dbReference type="InterPro" id="IPR000157">
    <property type="entry name" value="TIR_dom"/>
</dbReference>
<dbReference type="SUPFAM" id="SSF52200">
    <property type="entry name" value="Toll/Interleukin receptor TIR domain"/>
    <property type="match status" value="1"/>
</dbReference>
<evidence type="ECO:0000313" key="2">
    <source>
        <dbReference type="EMBL" id="OHY90373.1"/>
    </source>
</evidence>
<feature type="domain" description="TIR" evidence="1">
    <location>
        <begin position="144"/>
        <end position="285"/>
    </location>
</feature>
<dbReference type="Gene3D" id="3.40.50.10140">
    <property type="entry name" value="Toll/interleukin-1 receptor homology (TIR) domain"/>
    <property type="match status" value="1"/>
</dbReference>
<evidence type="ECO:0000313" key="3">
    <source>
        <dbReference type="Proteomes" id="UP000180133"/>
    </source>
</evidence>
<comment type="caution">
    <text evidence="2">The sequence shown here is derived from an EMBL/GenBank/DDBJ whole genome shotgun (WGS) entry which is preliminary data.</text>
</comment>
<dbReference type="PROSITE" id="PS50104">
    <property type="entry name" value="TIR"/>
    <property type="match status" value="1"/>
</dbReference>